<evidence type="ECO:0000313" key="14">
    <source>
        <dbReference type="RefSeq" id="XP_034255377.1"/>
    </source>
</evidence>
<gene>
    <name evidence="3 4 5 6 7 8 9 10 11 12 13 14 15 16 17 18 19 20" type="primary">LOC117653669</name>
</gene>
<dbReference type="RefSeq" id="XP_034255372.1">
    <property type="nucleotide sequence ID" value="XM_034399481.1"/>
</dbReference>
<evidence type="ECO:0000313" key="4">
    <source>
        <dbReference type="RefSeq" id="XP_034255367.1"/>
    </source>
</evidence>
<evidence type="ECO:0000313" key="20">
    <source>
        <dbReference type="RefSeq" id="XP_034255384.1"/>
    </source>
</evidence>
<evidence type="ECO:0000313" key="17">
    <source>
        <dbReference type="RefSeq" id="XP_034255381.1"/>
    </source>
</evidence>
<evidence type="ECO:0000313" key="3">
    <source>
        <dbReference type="RefSeq" id="XP_034255366.1"/>
    </source>
</evidence>
<dbReference type="RefSeq" id="XP_034255378.1">
    <property type="nucleotide sequence ID" value="XM_034399487.1"/>
</dbReference>
<dbReference type="RefSeq" id="XP_034255374.1">
    <property type="nucleotide sequence ID" value="XM_034399483.1"/>
</dbReference>
<evidence type="ECO:0000313" key="16">
    <source>
        <dbReference type="RefSeq" id="XP_034255380.1"/>
    </source>
</evidence>
<evidence type="ECO:0000313" key="5">
    <source>
        <dbReference type="RefSeq" id="XP_034255368.1"/>
    </source>
</evidence>
<reference evidence="3 4" key="1">
    <citation type="submission" date="2025-04" db="UniProtKB">
        <authorList>
            <consortium name="RefSeq"/>
        </authorList>
    </citation>
    <scope>IDENTIFICATION</scope>
    <source>
        <tissue evidence="3 4">Total insect</tissue>
    </source>
</reference>
<evidence type="ECO:0000313" key="8">
    <source>
        <dbReference type="RefSeq" id="XP_034255371.1"/>
    </source>
</evidence>
<evidence type="ECO:0000313" key="2">
    <source>
        <dbReference type="Proteomes" id="UP000515158"/>
    </source>
</evidence>
<dbReference type="GeneID" id="117653669"/>
<dbReference type="RefSeq" id="XP_034255366.1">
    <property type="nucleotide sequence ID" value="XM_034399475.1"/>
</dbReference>
<proteinExistence type="predicted"/>
<evidence type="ECO:0000313" key="12">
    <source>
        <dbReference type="RefSeq" id="XP_034255375.1"/>
    </source>
</evidence>
<dbReference type="Pfam" id="PF12937">
    <property type="entry name" value="F-box-like"/>
    <property type="match status" value="1"/>
</dbReference>
<evidence type="ECO:0000259" key="1">
    <source>
        <dbReference type="PROSITE" id="PS50181"/>
    </source>
</evidence>
<dbReference type="RefSeq" id="XP_034255375.1">
    <property type="nucleotide sequence ID" value="XM_034399484.1"/>
</dbReference>
<dbReference type="Proteomes" id="UP000515158">
    <property type="component" value="Unplaced"/>
</dbReference>
<dbReference type="RefSeq" id="XP_034255369.1">
    <property type="nucleotide sequence ID" value="XM_034399478.1"/>
</dbReference>
<dbReference type="RefSeq" id="XP_034255377.1">
    <property type="nucleotide sequence ID" value="XM_034399486.1"/>
</dbReference>
<name>A0A6P9AB65_THRPL</name>
<dbReference type="SMART" id="SM00256">
    <property type="entry name" value="FBOX"/>
    <property type="match status" value="1"/>
</dbReference>
<evidence type="ECO:0000313" key="13">
    <source>
        <dbReference type="RefSeq" id="XP_034255376.1"/>
    </source>
</evidence>
<feature type="domain" description="F-box" evidence="1">
    <location>
        <begin position="3"/>
        <end position="49"/>
    </location>
</feature>
<evidence type="ECO:0000313" key="15">
    <source>
        <dbReference type="RefSeq" id="XP_034255378.1"/>
    </source>
</evidence>
<dbReference type="RefSeq" id="XP_034255381.1">
    <property type="nucleotide sequence ID" value="XM_034399490.1"/>
</dbReference>
<dbReference type="AlphaFoldDB" id="A0A6P9AB65"/>
<dbReference type="RefSeq" id="XP_034255380.1">
    <property type="nucleotide sequence ID" value="XM_034399489.1"/>
</dbReference>
<evidence type="ECO:0000313" key="10">
    <source>
        <dbReference type="RefSeq" id="XP_034255373.1"/>
    </source>
</evidence>
<dbReference type="Gene3D" id="1.20.1280.50">
    <property type="match status" value="1"/>
</dbReference>
<dbReference type="RefSeq" id="XP_034255382.1">
    <property type="nucleotide sequence ID" value="XM_034399491.1"/>
</dbReference>
<dbReference type="RefSeq" id="XP_034255384.1">
    <property type="nucleotide sequence ID" value="XM_034399493.1"/>
</dbReference>
<dbReference type="InterPro" id="IPR001810">
    <property type="entry name" value="F-box_dom"/>
</dbReference>
<dbReference type="InterPro" id="IPR036047">
    <property type="entry name" value="F-box-like_dom_sf"/>
</dbReference>
<dbReference type="PROSITE" id="PS50181">
    <property type="entry name" value="FBOX"/>
    <property type="match status" value="1"/>
</dbReference>
<organism evidence="14">
    <name type="scientific">Thrips palmi</name>
    <name type="common">Melon thrips</name>
    <dbReference type="NCBI Taxonomy" id="161013"/>
    <lineage>
        <taxon>Eukaryota</taxon>
        <taxon>Metazoa</taxon>
        <taxon>Ecdysozoa</taxon>
        <taxon>Arthropoda</taxon>
        <taxon>Hexapoda</taxon>
        <taxon>Insecta</taxon>
        <taxon>Pterygota</taxon>
        <taxon>Neoptera</taxon>
        <taxon>Paraneoptera</taxon>
        <taxon>Thysanoptera</taxon>
        <taxon>Terebrantia</taxon>
        <taxon>Thripoidea</taxon>
        <taxon>Thripidae</taxon>
        <taxon>Thrips</taxon>
    </lineage>
</organism>
<dbReference type="RefSeq" id="XP_034255368.1">
    <property type="nucleotide sequence ID" value="XM_034399477.1"/>
</dbReference>
<sequence length="437" mass="46581">MDQVALLALPDEVLLAVLAHLSPRELLGCRVQCRRLRDLCLHRRLWTAACVSDLGVLRAALSLAPCLRQVTVRASDLEAVACLVQGSACVVTMLRLDVLSPSDAALATIIVNKLSSVGGVRNLCLNIGCPSASPTLPTLLKAILCIQGIEELTVNHGHRVPLPAPWCEVPVRPSLTKLALSSRAGGPFMHQLLSTHAATLQDVSIPRLAEAEVPTALLGELPQLRRLACRATQSLSELADHPSLAQIQLFGGDVAFPDGARALLRRAPHLRALEFHGASGISSAADLRELAGSRSAPLLESLIGVGGAPEVLEQLAPLLPRFSSLQCLNLASAPPNLLRAISPESLPSLSTLSLTCPDQGTCLHAWLHDPAIQDLLLRNPRLHLLHCGLLDVPQGCACVWCRWGCHARLRSGWLYSAHPGACPRNCFQVAGPSRSSP</sequence>
<evidence type="ECO:0000313" key="9">
    <source>
        <dbReference type="RefSeq" id="XP_034255372.1"/>
    </source>
</evidence>
<dbReference type="RefSeq" id="XP_034255371.1">
    <property type="nucleotide sequence ID" value="XM_034399480.1"/>
</dbReference>
<dbReference type="RefSeq" id="XP_034255367.1">
    <property type="nucleotide sequence ID" value="XM_034399476.1"/>
</dbReference>
<protein>
    <submittedName>
        <fullName evidence="3 4">Uncharacterized protein LOC117653669</fullName>
    </submittedName>
</protein>
<evidence type="ECO:0000313" key="7">
    <source>
        <dbReference type="RefSeq" id="XP_034255370.1"/>
    </source>
</evidence>
<evidence type="ECO:0000313" key="6">
    <source>
        <dbReference type="RefSeq" id="XP_034255369.1"/>
    </source>
</evidence>
<dbReference type="RefSeq" id="XP_034255370.1">
    <property type="nucleotide sequence ID" value="XM_034399479.1"/>
</dbReference>
<keyword evidence="2" id="KW-1185">Reference proteome</keyword>
<evidence type="ECO:0000313" key="11">
    <source>
        <dbReference type="RefSeq" id="XP_034255374.1"/>
    </source>
</evidence>
<dbReference type="SUPFAM" id="SSF81383">
    <property type="entry name" value="F-box domain"/>
    <property type="match status" value="1"/>
</dbReference>
<dbReference type="RefSeq" id="XP_034255383.1">
    <property type="nucleotide sequence ID" value="XM_034399492.1"/>
</dbReference>
<dbReference type="SUPFAM" id="SSF52047">
    <property type="entry name" value="RNI-like"/>
    <property type="match status" value="1"/>
</dbReference>
<dbReference type="RefSeq" id="XP_034255373.1">
    <property type="nucleotide sequence ID" value="XM_034399482.1"/>
</dbReference>
<dbReference type="KEGG" id="tpal:117653669"/>
<accession>A0A6P9AB65</accession>
<evidence type="ECO:0000313" key="18">
    <source>
        <dbReference type="RefSeq" id="XP_034255382.1"/>
    </source>
</evidence>
<evidence type="ECO:0000313" key="19">
    <source>
        <dbReference type="RefSeq" id="XP_034255383.1"/>
    </source>
</evidence>
<dbReference type="RefSeq" id="XP_034255376.1">
    <property type="nucleotide sequence ID" value="XM_034399485.1"/>
</dbReference>